<dbReference type="PANTHER" id="PTHR45947">
    <property type="entry name" value="SULFOQUINOVOSYL TRANSFERASE SQD2"/>
    <property type="match status" value="1"/>
</dbReference>
<sequence>MRSTPLSIAFIVRDPLPPRRADVLTLFGAEMQRHGVHTELVGQAGMDAPVPWNAGGMHVVGNLGSRFAAVCAPFWDLLGLLRAWRRARPGCIQVRDKVASAVLAWLAARCLGVPFVYWMSFPIVEGFEVRRDALAEGGKSLLWLAHALRARASRLAVYRLVLPRADHVFVQSEAMRAWLAGQGIAQQRMTAVPMGVDVDLFERAAIVPSADPRLDGRRVVVYLGSVAQSRRSDFLLEVADLLRAQVPEVLLVIAGDAPSPDEMAWMRREIAGRGLGRHVLLTGWLPQRAALGYAVRAEVGLSPIPRGPLFDVSSPTKLVEYLALGIPGVANDIPDQAQVIEASAAGLCVPMQAQAFAAATLRLLAAPALAARLGERGPGWVRAHRSYGILARRVARAYGDICPPCGPIR</sequence>
<dbReference type="InterPro" id="IPR028098">
    <property type="entry name" value="Glyco_trans_4-like_N"/>
</dbReference>
<dbReference type="Pfam" id="PF13579">
    <property type="entry name" value="Glyco_trans_4_4"/>
    <property type="match status" value="1"/>
</dbReference>
<keyword evidence="3" id="KW-1185">Reference proteome</keyword>
<evidence type="ECO:0000259" key="1">
    <source>
        <dbReference type="Pfam" id="PF13579"/>
    </source>
</evidence>
<dbReference type="EC" id="2.4.-.-" evidence="2"/>
<feature type="domain" description="Glycosyltransferase subfamily 4-like N-terminal" evidence="1">
    <location>
        <begin position="28"/>
        <end position="195"/>
    </location>
</feature>
<keyword evidence="2" id="KW-0808">Transferase</keyword>
<dbReference type="Pfam" id="PF13692">
    <property type="entry name" value="Glyco_trans_1_4"/>
    <property type="match status" value="1"/>
</dbReference>
<dbReference type="Proteomes" id="UP001595665">
    <property type="component" value="Unassembled WGS sequence"/>
</dbReference>
<organism evidence="2 3">
    <name type="scientific">Massilia haematophila</name>
    <dbReference type="NCBI Taxonomy" id="457923"/>
    <lineage>
        <taxon>Bacteria</taxon>
        <taxon>Pseudomonadati</taxon>
        <taxon>Pseudomonadota</taxon>
        <taxon>Betaproteobacteria</taxon>
        <taxon>Burkholderiales</taxon>
        <taxon>Oxalobacteraceae</taxon>
        <taxon>Telluria group</taxon>
        <taxon>Massilia</taxon>
    </lineage>
</organism>
<dbReference type="GO" id="GO:0016757">
    <property type="term" value="F:glycosyltransferase activity"/>
    <property type="evidence" value="ECO:0007669"/>
    <property type="project" value="UniProtKB-KW"/>
</dbReference>
<dbReference type="PANTHER" id="PTHR45947:SF3">
    <property type="entry name" value="SULFOQUINOVOSYL TRANSFERASE SQD2"/>
    <property type="match status" value="1"/>
</dbReference>
<evidence type="ECO:0000313" key="2">
    <source>
        <dbReference type="EMBL" id="MFC3456826.1"/>
    </source>
</evidence>
<gene>
    <name evidence="2" type="ORF">ACFOPH_00985</name>
</gene>
<proteinExistence type="predicted"/>
<dbReference type="EMBL" id="JBHRVV010000001">
    <property type="protein sequence ID" value="MFC3456826.1"/>
    <property type="molecule type" value="Genomic_DNA"/>
</dbReference>
<accession>A0ABV7PH08</accession>
<dbReference type="SUPFAM" id="SSF53756">
    <property type="entry name" value="UDP-Glycosyltransferase/glycogen phosphorylase"/>
    <property type="match status" value="1"/>
</dbReference>
<dbReference type="Gene3D" id="3.40.50.2000">
    <property type="entry name" value="Glycogen Phosphorylase B"/>
    <property type="match status" value="2"/>
</dbReference>
<name>A0ABV7PH08_9BURK</name>
<protein>
    <submittedName>
        <fullName evidence="2">Glycosyltransferase</fullName>
        <ecNumber evidence="2">2.4.-.-</ecNumber>
    </submittedName>
</protein>
<evidence type="ECO:0000313" key="3">
    <source>
        <dbReference type="Proteomes" id="UP001595665"/>
    </source>
</evidence>
<dbReference type="RefSeq" id="WP_379732902.1">
    <property type="nucleotide sequence ID" value="NZ_JBHRVV010000001.1"/>
</dbReference>
<dbReference type="InterPro" id="IPR050194">
    <property type="entry name" value="Glycosyltransferase_grp1"/>
</dbReference>
<keyword evidence="2" id="KW-0328">Glycosyltransferase</keyword>
<reference evidence="3" key="1">
    <citation type="journal article" date="2019" name="Int. J. Syst. Evol. Microbiol.">
        <title>The Global Catalogue of Microorganisms (GCM) 10K type strain sequencing project: providing services to taxonomists for standard genome sequencing and annotation.</title>
        <authorList>
            <consortium name="The Broad Institute Genomics Platform"/>
            <consortium name="The Broad Institute Genome Sequencing Center for Infectious Disease"/>
            <person name="Wu L."/>
            <person name="Ma J."/>
        </authorList>
    </citation>
    <scope>NUCLEOTIDE SEQUENCE [LARGE SCALE GENOMIC DNA]</scope>
    <source>
        <strain evidence="3">CCM 7480</strain>
    </source>
</reference>
<comment type="caution">
    <text evidence="2">The sequence shown here is derived from an EMBL/GenBank/DDBJ whole genome shotgun (WGS) entry which is preliminary data.</text>
</comment>